<dbReference type="Pfam" id="PF04539">
    <property type="entry name" value="Sigma70_r3"/>
    <property type="match status" value="1"/>
</dbReference>
<accession>A0A0M2URX8</accession>
<dbReference type="InterPro" id="IPR050239">
    <property type="entry name" value="Sigma-70_RNA_pol_init_factors"/>
</dbReference>
<dbReference type="Pfam" id="PF04545">
    <property type="entry name" value="Sigma70_r4"/>
    <property type="match status" value="1"/>
</dbReference>
<dbReference type="SUPFAM" id="SSF88946">
    <property type="entry name" value="Sigma2 domain of RNA polymerase sigma factors"/>
    <property type="match status" value="1"/>
</dbReference>
<evidence type="ECO:0000313" key="7">
    <source>
        <dbReference type="EMBL" id="KKO18828.1"/>
    </source>
</evidence>
<dbReference type="GO" id="GO:0003677">
    <property type="term" value="F:DNA binding"/>
    <property type="evidence" value="ECO:0007669"/>
    <property type="project" value="UniProtKB-KW"/>
</dbReference>
<dbReference type="PROSITE" id="PS00716">
    <property type="entry name" value="SIGMA70_2"/>
    <property type="match status" value="1"/>
</dbReference>
<keyword evidence="4" id="KW-0238">DNA-binding</keyword>
<dbReference type="NCBIfam" id="TIGR02937">
    <property type="entry name" value="sigma70-ECF"/>
    <property type="match status" value="1"/>
</dbReference>
<sequence length="493" mass="57458">MNAFEYKIDHLTDEAYENYAAEDELNEGEALKEQIKYKDYDPVRLYLKEMANLPLLSREEELYLAKKIKIMSRLLHRRVLGFDYGLEKYVNILEQLDSESDLVQFVETSATRDQSKNEMVERIHGVARKIKDTLERNQTDYVKMQKQSVSKNMKARILKKIVARKRIAVKELEAVHIRAETILPVMRDLLDILEKVVACKGSAKGSVYKKKMHGKCLYYAYDIKLLSMRAIRETEKVIFAIKSINNEYESARNRFSEGNLRLVVSIAKRYRKRGLVFHDLIQEGNTGLMRAVDKYDYRMGFKFSTYATWWIKQAIIRAIDDKARTVRIPVHMTDVINKTNMVLKASQGDLERKPKIEAIAKEAKIPISEVYRVFRIASQPISLESPIGESGETMFEDFIQDKKTESPVTNAHKTLLKDQLEKVLNTLSYREREVIKLRFGISDGYTHTLEEIGERFNITRERIRQIESVAIRKLQHPLRSRKLEGFIEGVMTN</sequence>
<dbReference type="InterPro" id="IPR007627">
    <property type="entry name" value="RNA_pol_sigma70_r2"/>
</dbReference>
<dbReference type="AlphaFoldDB" id="A0A0M2URX8"/>
<dbReference type="InterPro" id="IPR013324">
    <property type="entry name" value="RNA_pol_sigma_r3/r4-like"/>
</dbReference>
<dbReference type="Pfam" id="PF04542">
    <property type="entry name" value="Sigma70_r2"/>
    <property type="match status" value="1"/>
</dbReference>
<dbReference type="GO" id="GO:0016987">
    <property type="term" value="F:sigma factor activity"/>
    <property type="evidence" value="ECO:0007669"/>
    <property type="project" value="UniProtKB-KW"/>
</dbReference>
<dbReference type="InterPro" id="IPR007624">
    <property type="entry name" value="RNA_pol_sigma70_r3"/>
</dbReference>
<evidence type="ECO:0000259" key="6">
    <source>
        <dbReference type="PROSITE" id="PS00716"/>
    </source>
</evidence>
<dbReference type="CDD" id="cd06171">
    <property type="entry name" value="Sigma70_r4"/>
    <property type="match status" value="1"/>
</dbReference>
<dbReference type="PRINTS" id="PR00046">
    <property type="entry name" value="SIGMA70FCT"/>
</dbReference>
<dbReference type="EMBL" id="LAQJ01000233">
    <property type="protein sequence ID" value="KKO18828.1"/>
    <property type="molecule type" value="Genomic_DNA"/>
</dbReference>
<keyword evidence="8" id="KW-1185">Reference proteome</keyword>
<gene>
    <name evidence="7" type="ORF">BROFUL_02489</name>
</gene>
<evidence type="ECO:0000256" key="3">
    <source>
        <dbReference type="ARBA" id="ARBA00023082"/>
    </source>
</evidence>
<comment type="similarity">
    <text evidence="1">Belongs to the sigma-70 factor family.</text>
</comment>
<name>A0A0M2URX8_9BACT</name>
<dbReference type="Gene3D" id="1.10.601.10">
    <property type="entry name" value="RNA Polymerase Primary Sigma Factor"/>
    <property type="match status" value="2"/>
</dbReference>
<comment type="caution">
    <text evidence="7">The sequence shown here is derived from an EMBL/GenBank/DDBJ whole genome shotgun (WGS) entry which is preliminary data.</text>
</comment>
<reference evidence="7 8" key="1">
    <citation type="journal article" date="2013" name="BMC Microbiol.">
        <title>Identification of the type II cytochrome c maturation pathway in anammox bacteria by comparative genomics.</title>
        <authorList>
            <person name="Ferousi C."/>
            <person name="Speth D.R."/>
            <person name="Reimann J."/>
            <person name="Op den Camp H.J."/>
            <person name="Allen J.W."/>
            <person name="Keltjens J.T."/>
            <person name="Jetten M.S."/>
        </authorList>
    </citation>
    <scope>NUCLEOTIDE SEQUENCE [LARGE SCALE GENOMIC DNA]</scope>
    <source>
        <strain evidence="7">RU1</strain>
    </source>
</reference>
<dbReference type="Gene3D" id="1.10.10.10">
    <property type="entry name" value="Winged helix-like DNA-binding domain superfamily/Winged helix DNA-binding domain"/>
    <property type="match status" value="2"/>
</dbReference>
<dbReference type="InterPro" id="IPR009042">
    <property type="entry name" value="RNA_pol_sigma70_r1_2"/>
</dbReference>
<dbReference type="InterPro" id="IPR013325">
    <property type="entry name" value="RNA_pol_sigma_r2"/>
</dbReference>
<evidence type="ECO:0000256" key="2">
    <source>
        <dbReference type="ARBA" id="ARBA00023015"/>
    </source>
</evidence>
<keyword evidence="3" id="KW-0731">Sigma factor</keyword>
<organism evidence="7 8">
    <name type="scientific">Candidatus Brocadia fulgida</name>
    <dbReference type="NCBI Taxonomy" id="380242"/>
    <lineage>
        <taxon>Bacteria</taxon>
        <taxon>Pseudomonadati</taxon>
        <taxon>Planctomycetota</taxon>
        <taxon>Candidatus Brocadiia</taxon>
        <taxon>Candidatus Brocadiales</taxon>
        <taxon>Candidatus Brocadiaceae</taxon>
        <taxon>Candidatus Brocadia</taxon>
    </lineage>
</organism>
<dbReference type="Proteomes" id="UP000034954">
    <property type="component" value="Unassembled WGS sequence"/>
</dbReference>
<proteinExistence type="inferred from homology"/>
<dbReference type="GO" id="GO:0006352">
    <property type="term" value="P:DNA-templated transcription initiation"/>
    <property type="evidence" value="ECO:0007669"/>
    <property type="project" value="InterPro"/>
</dbReference>
<dbReference type="InterPro" id="IPR000943">
    <property type="entry name" value="RNA_pol_sigma70"/>
</dbReference>
<evidence type="ECO:0000256" key="4">
    <source>
        <dbReference type="ARBA" id="ARBA00023125"/>
    </source>
</evidence>
<dbReference type="InterPro" id="IPR007630">
    <property type="entry name" value="RNA_pol_sigma70_r4"/>
</dbReference>
<dbReference type="SUPFAM" id="SSF88659">
    <property type="entry name" value="Sigma3 and sigma4 domains of RNA polymerase sigma factors"/>
    <property type="match status" value="2"/>
</dbReference>
<feature type="domain" description="RNA polymerase sigma-70" evidence="6">
    <location>
        <begin position="448"/>
        <end position="474"/>
    </location>
</feature>
<evidence type="ECO:0000256" key="5">
    <source>
        <dbReference type="ARBA" id="ARBA00023163"/>
    </source>
</evidence>
<dbReference type="PATRIC" id="fig|380242.3.peg.3092"/>
<dbReference type="PANTHER" id="PTHR30603">
    <property type="entry name" value="RNA POLYMERASE SIGMA FACTOR RPO"/>
    <property type="match status" value="1"/>
</dbReference>
<dbReference type="Pfam" id="PF00140">
    <property type="entry name" value="Sigma70_r1_2"/>
    <property type="match status" value="1"/>
</dbReference>
<dbReference type="InterPro" id="IPR036388">
    <property type="entry name" value="WH-like_DNA-bd_sf"/>
</dbReference>
<keyword evidence="5" id="KW-0804">Transcription</keyword>
<evidence type="ECO:0000256" key="1">
    <source>
        <dbReference type="ARBA" id="ARBA00007788"/>
    </source>
</evidence>
<protein>
    <submittedName>
        <fullName evidence="7">RNA polymerase sigma 70 subunit RpoD</fullName>
    </submittedName>
</protein>
<evidence type="ECO:0000313" key="8">
    <source>
        <dbReference type="Proteomes" id="UP000034954"/>
    </source>
</evidence>
<dbReference type="PANTHER" id="PTHR30603:SF60">
    <property type="entry name" value="RNA POLYMERASE SIGMA FACTOR RPOD"/>
    <property type="match status" value="1"/>
</dbReference>
<dbReference type="InterPro" id="IPR014284">
    <property type="entry name" value="RNA_pol_sigma-70_dom"/>
</dbReference>
<keyword evidence="2" id="KW-0805">Transcription regulation</keyword>